<comment type="caution">
    <text evidence="2">The sequence shown here is derived from an EMBL/GenBank/DDBJ whole genome shotgun (WGS) entry which is preliminary data.</text>
</comment>
<dbReference type="InterPro" id="IPR036388">
    <property type="entry name" value="WH-like_DNA-bd_sf"/>
</dbReference>
<organism evidence="2 3">
    <name type="scientific">Herbihabitans rhizosphaerae</name>
    <dbReference type="NCBI Taxonomy" id="1872711"/>
    <lineage>
        <taxon>Bacteria</taxon>
        <taxon>Bacillati</taxon>
        <taxon>Actinomycetota</taxon>
        <taxon>Actinomycetes</taxon>
        <taxon>Pseudonocardiales</taxon>
        <taxon>Pseudonocardiaceae</taxon>
        <taxon>Herbihabitans</taxon>
    </lineage>
</organism>
<dbReference type="PANTHER" id="PTHR30154:SF34">
    <property type="entry name" value="TRANSCRIPTIONAL REGULATOR AZLB"/>
    <property type="match status" value="1"/>
</dbReference>
<dbReference type="Gene3D" id="3.30.70.920">
    <property type="match status" value="1"/>
</dbReference>
<dbReference type="InterPro" id="IPR011008">
    <property type="entry name" value="Dimeric_a/b-barrel"/>
</dbReference>
<keyword evidence="3" id="KW-1185">Reference proteome</keyword>
<dbReference type="GO" id="GO:0043200">
    <property type="term" value="P:response to amino acid"/>
    <property type="evidence" value="ECO:0007669"/>
    <property type="project" value="TreeGrafter"/>
</dbReference>
<dbReference type="SMART" id="SM00344">
    <property type="entry name" value="HTH_ASNC"/>
    <property type="match status" value="1"/>
</dbReference>
<dbReference type="SUPFAM" id="SSF54909">
    <property type="entry name" value="Dimeric alpha+beta barrel"/>
    <property type="match status" value="2"/>
</dbReference>
<feature type="domain" description="Transcription regulator AsnC/Lrp ligand binding" evidence="1">
    <location>
        <begin position="2"/>
        <end position="60"/>
    </location>
</feature>
<dbReference type="GO" id="GO:0043565">
    <property type="term" value="F:sequence-specific DNA binding"/>
    <property type="evidence" value="ECO:0007669"/>
    <property type="project" value="TreeGrafter"/>
</dbReference>
<name>A0A4Q7L024_9PSEU</name>
<sequence length="259" mass="28430">MLNAITEELCTWPWVFSLDRTTGRYQLFLGVDAVDLAGLDGLLAARLGRLDGVTAMRIAVAAQVHREGGDWLARALTPVQRAMLADGPPAIRAPGPTRWDLADAAIARAVAVDPRRRSSDLADDCGISESTVRRRLSRMLRNRELLFRCDVANPLAGWPVTALYRVEVRADRLAESARALATLRETRLCVTVVGDHNLLLIAWLHSPAECAEFEARMSAAAPVARVMERNISTWVVKRMGRLLDSRGRAVGSVPMTPDT</sequence>
<accession>A0A4Q7L024</accession>
<dbReference type="PANTHER" id="PTHR30154">
    <property type="entry name" value="LEUCINE-RESPONSIVE REGULATORY PROTEIN"/>
    <property type="match status" value="1"/>
</dbReference>
<keyword evidence="2" id="KW-0238">DNA-binding</keyword>
<dbReference type="Proteomes" id="UP000294257">
    <property type="component" value="Unassembled WGS sequence"/>
</dbReference>
<dbReference type="AlphaFoldDB" id="A0A4Q7L024"/>
<evidence type="ECO:0000313" key="3">
    <source>
        <dbReference type="Proteomes" id="UP000294257"/>
    </source>
</evidence>
<gene>
    <name evidence="2" type="ORF">EV193_103675</name>
</gene>
<proteinExistence type="predicted"/>
<dbReference type="Gene3D" id="1.10.10.10">
    <property type="entry name" value="Winged helix-like DNA-binding domain superfamily/Winged helix DNA-binding domain"/>
    <property type="match status" value="1"/>
</dbReference>
<dbReference type="Pfam" id="PF01037">
    <property type="entry name" value="AsnC_trans_reg"/>
    <property type="match status" value="1"/>
</dbReference>
<dbReference type="EMBL" id="SGWQ01000003">
    <property type="protein sequence ID" value="RZS41352.1"/>
    <property type="molecule type" value="Genomic_DNA"/>
</dbReference>
<protein>
    <submittedName>
        <fullName evidence="2">DNA-binding Lrp family transcriptional regulator</fullName>
    </submittedName>
</protein>
<reference evidence="2 3" key="1">
    <citation type="submission" date="2019-02" db="EMBL/GenBank/DDBJ databases">
        <title>Genomic Encyclopedia of Type Strains, Phase IV (KMG-IV): sequencing the most valuable type-strain genomes for metagenomic binning, comparative biology and taxonomic classification.</title>
        <authorList>
            <person name="Goeker M."/>
        </authorList>
    </citation>
    <scope>NUCLEOTIDE SEQUENCE [LARGE SCALE GENOMIC DNA]</scope>
    <source>
        <strain evidence="2 3">DSM 101727</strain>
    </source>
</reference>
<evidence type="ECO:0000259" key="1">
    <source>
        <dbReference type="Pfam" id="PF01037"/>
    </source>
</evidence>
<dbReference type="Pfam" id="PF13412">
    <property type="entry name" value="HTH_24"/>
    <property type="match status" value="1"/>
</dbReference>
<dbReference type="InterPro" id="IPR019888">
    <property type="entry name" value="Tscrpt_reg_AsnC-like"/>
</dbReference>
<dbReference type="InterPro" id="IPR019887">
    <property type="entry name" value="Tscrpt_reg_AsnC/Lrp_C"/>
</dbReference>
<dbReference type="GO" id="GO:0005829">
    <property type="term" value="C:cytosol"/>
    <property type="evidence" value="ECO:0007669"/>
    <property type="project" value="TreeGrafter"/>
</dbReference>
<evidence type="ECO:0000313" key="2">
    <source>
        <dbReference type="EMBL" id="RZS41352.1"/>
    </source>
</evidence>